<organism evidence="1 2">
    <name type="scientific">Riccia sorocarpa</name>
    <dbReference type="NCBI Taxonomy" id="122646"/>
    <lineage>
        <taxon>Eukaryota</taxon>
        <taxon>Viridiplantae</taxon>
        <taxon>Streptophyta</taxon>
        <taxon>Embryophyta</taxon>
        <taxon>Marchantiophyta</taxon>
        <taxon>Marchantiopsida</taxon>
        <taxon>Marchantiidae</taxon>
        <taxon>Marchantiales</taxon>
        <taxon>Ricciaceae</taxon>
        <taxon>Riccia</taxon>
    </lineage>
</organism>
<sequence>MDVLMREELAECIMCDREFLCSDLVEEFINGVVNLQKMKVRLMHSEQQTGGYTGLKHRHALYNNSLIAGRSHD</sequence>
<dbReference type="EMBL" id="JBJQOH010000003">
    <property type="protein sequence ID" value="KAL3694964.1"/>
    <property type="molecule type" value="Genomic_DNA"/>
</dbReference>
<reference evidence="1 2" key="1">
    <citation type="submission" date="2024-09" db="EMBL/GenBank/DDBJ databases">
        <title>Chromosome-scale assembly of Riccia sorocarpa.</title>
        <authorList>
            <person name="Paukszto L."/>
        </authorList>
    </citation>
    <scope>NUCLEOTIDE SEQUENCE [LARGE SCALE GENOMIC DNA]</scope>
    <source>
        <strain evidence="1">LP-2024</strain>
        <tissue evidence="1">Aerial parts of the thallus</tissue>
    </source>
</reference>
<dbReference type="AlphaFoldDB" id="A0ABD3HXD1"/>
<evidence type="ECO:0000313" key="2">
    <source>
        <dbReference type="Proteomes" id="UP001633002"/>
    </source>
</evidence>
<dbReference type="Proteomes" id="UP001633002">
    <property type="component" value="Unassembled WGS sequence"/>
</dbReference>
<keyword evidence="2" id="KW-1185">Reference proteome</keyword>
<name>A0ABD3HXD1_9MARC</name>
<gene>
    <name evidence="1" type="ORF">R1sor_008615</name>
</gene>
<accession>A0ABD3HXD1</accession>
<proteinExistence type="predicted"/>
<protein>
    <submittedName>
        <fullName evidence="1">Uncharacterized protein</fullName>
    </submittedName>
</protein>
<evidence type="ECO:0000313" key="1">
    <source>
        <dbReference type="EMBL" id="KAL3694964.1"/>
    </source>
</evidence>
<comment type="caution">
    <text evidence="1">The sequence shown here is derived from an EMBL/GenBank/DDBJ whole genome shotgun (WGS) entry which is preliminary data.</text>
</comment>